<dbReference type="AlphaFoldDB" id="A0A9W8XN91"/>
<organism evidence="1 2">
    <name type="scientific">Didymosphaeria variabile</name>
    <dbReference type="NCBI Taxonomy" id="1932322"/>
    <lineage>
        <taxon>Eukaryota</taxon>
        <taxon>Fungi</taxon>
        <taxon>Dikarya</taxon>
        <taxon>Ascomycota</taxon>
        <taxon>Pezizomycotina</taxon>
        <taxon>Dothideomycetes</taxon>
        <taxon>Pleosporomycetidae</taxon>
        <taxon>Pleosporales</taxon>
        <taxon>Massarineae</taxon>
        <taxon>Didymosphaeriaceae</taxon>
        <taxon>Didymosphaeria</taxon>
    </lineage>
</organism>
<comment type="caution">
    <text evidence="1">The sequence shown here is derived from an EMBL/GenBank/DDBJ whole genome shotgun (WGS) entry which is preliminary data.</text>
</comment>
<name>A0A9W8XN91_9PLEO</name>
<dbReference type="RefSeq" id="XP_056072042.1">
    <property type="nucleotide sequence ID" value="XM_056214775.1"/>
</dbReference>
<evidence type="ECO:0000313" key="1">
    <source>
        <dbReference type="EMBL" id="KAJ4354268.1"/>
    </source>
</evidence>
<dbReference type="EMBL" id="JAPEUX010000004">
    <property type="protein sequence ID" value="KAJ4354268.1"/>
    <property type="molecule type" value="Genomic_DNA"/>
</dbReference>
<dbReference type="OrthoDB" id="3535343at2759"/>
<accession>A0A9W8XN91</accession>
<sequence length="129" mass="14587">MVHAYVTSKTGLQSSNFNYANVTDEGLVENIVTTYSDDSGNTTTIWRDYVNSNFPIFEETFLVDSGAVYAGLVKRRIVEGLVAAWDIMYQGVIPVTIYVDNCNVIVGYDYFSPGRRTRVITEYFNIQIK</sequence>
<dbReference type="Proteomes" id="UP001140513">
    <property type="component" value="Unassembled WGS sequence"/>
</dbReference>
<keyword evidence="2" id="KW-1185">Reference proteome</keyword>
<gene>
    <name evidence="1" type="ORF">N0V89_006002</name>
</gene>
<evidence type="ECO:0000313" key="2">
    <source>
        <dbReference type="Proteomes" id="UP001140513"/>
    </source>
</evidence>
<proteinExistence type="predicted"/>
<reference evidence="1" key="1">
    <citation type="submission" date="2022-10" db="EMBL/GenBank/DDBJ databases">
        <title>Tapping the CABI collections for fungal endophytes: first genome assemblies for Collariella, Neodidymelliopsis, Ascochyta clinopodiicola, Didymella pomorum, Didymosphaeria variabile, Neocosmospora piperis and Neocucurbitaria cava.</title>
        <authorList>
            <person name="Hill R."/>
        </authorList>
    </citation>
    <scope>NUCLEOTIDE SEQUENCE</scope>
    <source>
        <strain evidence="1">IMI 356815</strain>
    </source>
</reference>
<protein>
    <submittedName>
        <fullName evidence="1">Uncharacterized protein</fullName>
    </submittedName>
</protein>
<dbReference type="GeneID" id="80909532"/>